<protein>
    <submittedName>
        <fullName evidence="2">Uncharacterized protein</fullName>
    </submittedName>
</protein>
<gene>
    <name evidence="2" type="ordered locus">Cycma_3377</name>
</gene>
<dbReference type="HOGENOM" id="CLU_1265206_0_0_10"/>
<dbReference type="OrthoDB" id="5706484at2"/>
<keyword evidence="1" id="KW-0812">Transmembrane</keyword>
<name>G0IWB2_CYCMS</name>
<sequence>MEEQSIQNLWKVQNSKIEQVIQLNTKILKYQVSQRSRKALFGLKAEKVTGLVFGTIYIAILATILSYTIKNQPFTNPLFMLSIGAIFLTNIKVVLDYAKHLVMANQIDFSGPVVSIQQELSNLKLNLVNNMRYWYFQLPFYTLLQIGFIDFTGEFPMAWVVIQGCFTLLLASISGWIFIRMKPKNIADKKVNWLINLASGKQIDKAAKHLEELKSYHL</sequence>
<dbReference type="RefSeq" id="WP_014021390.1">
    <property type="nucleotide sequence ID" value="NC_015914.1"/>
</dbReference>
<keyword evidence="3" id="KW-1185">Reference proteome</keyword>
<dbReference type="Proteomes" id="UP000001635">
    <property type="component" value="Chromosome"/>
</dbReference>
<dbReference type="STRING" id="880070.Cycma_3377"/>
<feature type="transmembrane region" description="Helical" evidence="1">
    <location>
        <begin position="157"/>
        <end position="179"/>
    </location>
</feature>
<reference evidence="3" key="1">
    <citation type="submission" date="2011-07" db="EMBL/GenBank/DDBJ databases">
        <title>The complete genome of Cyclobacterium marinum DSM 745.</title>
        <authorList>
            <person name="Lucas S."/>
            <person name="Han J."/>
            <person name="Lapidus A."/>
            <person name="Bruce D."/>
            <person name="Goodwin L."/>
            <person name="Pitluck S."/>
            <person name="Peters L."/>
            <person name="Kyrpides N."/>
            <person name="Mavromatis K."/>
            <person name="Ivanova N."/>
            <person name="Ovchinnikova G."/>
            <person name="Chertkov O."/>
            <person name="Detter J.C."/>
            <person name="Tapia R."/>
            <person name="Han C."/>
            <person name="Land M."/>
            <person name="Hauser L."/>
            <person name="Markowitz V."/>
            <person name="Cheng J.-F."/>
            <person name="Hugenholtz P."/>
            <person name="Woyke T."/>
            <person name="Wu D."/>
            <person name="Tindall B."/>
            <person name="Schuetze A."/>
            <person name="Brambilla E."/>
            <person name="Klenk H.-P."/>
            <person name="Eisen J.A."/>
        </authorList>
    </citation>
    <scope>NUCLEOTIDE SEQUENCE [LARGE SCALE GENOMIC DNA]</scope>
    <source>
        <strain evidence="3">ATCC 25205 / DSM 745 / LMG 13164 / NCIMB 1802</strain>
    </source>
</reference>
<dbReference type="AlphaFoldDB" id="G0IWB2"/>
<evidence type="ECO:0000313" key="2">
    <source>
        <dbReference type="EMBL" id="AEL27100.1"/>
    </source>
</evidence>
<accession>G0IWB2</accession>
<evidence type="ECO:0000313" key="3">
    <source>
        <dbReference type="Proteomes" id="UP000001635"/>
    </source>
</evidence>
<keyword evidence="1" id="KW-1133">Transmembrane helix</keyword>
<feature type="transmembrane region" description="Helical" evidence="1">
    <location>
        <begin position="75"/>
        <end position="95"/>
    </location>
</feature>
<dbReference type="EMBL" id="CP002955">
    <property type="protein sequence ID" value="AEL27100.1"/>
    <property type="molecule type" value="Genomic_DNA"/>
</dbReference>
<keyword evidence="1" id="KW-0472">Membrane</keyword>
<organism evidence="2 3">
    <name type="scientific">Cyclobacterium marinum (strain ATCC 25205 / DSM 745 / LMG 13164 / NCIMB 1802)</name>
    <name type="common">Flectobacillus marinus</name>
    <dbReference type="NCBI Taxonomy" id="880070"/>
    <lineage>
        <taxon>Bacteria</taxon>
        <taxon>Pseudomonadati</taxon>
        <taxon>Bacteroidota</taxon>
        <taxon>Cytophagia</taxon>
        <taxon>Cytophagales</taxon>
        <taxon>Cyclobacteriaceae</taxon>
        <taxon>Cyclobacterium</taxon>
    </lineage>
</organism>
<dbReference type="eggNOG" id="ENOG5030EFE">
    <property type="taxonomic scope" value="Bacteria"/>
</dbReference>
<dbReference type="KEGG" id="cmr:Cycma_3377"/>
<feature type="transmembrane region" description="Helical" evidence="1">
    <location>
        <begin position="133"/>
        <end position="151"/>
    </location>
</feature>
<evidence type="ECO:0000256" key="1">
    <source>
        <dbReference type="SAM" id="Phobius"/>
    </source>
</evidence>
<feature type="transmembrane region" description="Helical" evidence="1">
    <location>
        <begin position="48"/>
        <end position="69"/>
    </location>
</feature>
<proteinExistence type="predicted"/>